<evidence type="ECO:0000313" key="2">
    <source>
        <dbReference type="EMBL" id="KAK8068805.1"/>
    </source>
</evidence>
<evidence type="ECO:0000256" key="1">
    <source>
        <dbReference type="SAM" id="MobiDB-lite"/>
    </source>
</evidence>
<organism evidence="2 3">
    <name type="scientific">Apiospora phragmitis</name>
    <dbReference type="NCBI Taxonomy" id="2905665"/>
    <lineage>
        <taxon>Eukaryota</taxon>
        <taxon>Fungi</taxon>
        <taxon>Dikarya</taxon>
        <taxon>Ascomycota</taxon>
        <taxon>Pezizomycotina</taxon>
        <taxon>Sordariomycetes</taxon>
        <taxon>Xylariomycetidae</taxon>
        <taxon>Amphisphaeriales</taxon>
        <taxon>Apiosporaceae</taxon>
        <taxon>Apiospora</taxon>
    </lineage>
</organism>
<feature type="region of interest" description="Disordered" evidence="1">
    <location>
        <begin position="171"/>
        <end position="203"/>
    </location>
</feature>
<gene>
    <name evidence="2" type="ORF">PG994_005421</name>
</gene>
<dbReference type="GeneID" id="92089893"/>
<reference evidence="2 3" key="1">
    <citation type="submission" date="2023-01" db="EMBL/GenBank/DDBJ databases">
        <title>Analysis of 21 Apiospora genomes using comparative genomics revels a genus with tremendous synthesis potential of carbohydrate active enzymes and secondary metabolites.</title>
        <authorList>
            <person name="Sorensen T."/>
        </authorList>
    </citation>
    <scope>NUCLEOTIDE SEQUENCE [LARGE SCALE GENOMIC DNA]</scope>
    <source>
        <strain evidence="2 3">CBS 135458</strain>
    </source>
</reference>
<evidence type="ECO:0000313" key="3">
    <source>
        <dbReference type="Proteomes" id="UP001480595"/>
    </source>
</evidence>
<dbReference type="RefSeq" id="XP_066716099.1">
    <property type="nucleotide sequence ID" value="XM_066856830.1"/>
</dbReference>
<comment type="caution">
    <text evidence="2">The sequence shown here is derived from an EMBL/GenBank/DDBJ whole genome shotgun (WGS) entry which is preliminary data.</text>
</comment>
<name>A0ABR1VC86_9PEZI</name>
<dbReference type="EMBL" id="JAQQWL010000006">
    <property type="protein sequence ID" value="KAK8068805.1"/>
    <property type="molecule type" value="Genomic_DNA"/>
</dbReference>
<keyword evidence="3" id="KW-1185">Reference proteome</keyword>
<dbReference type="Proteomes" id="UP001480595">
    <property type="component" value="Unassembled WGS sequence"/>
</dbReference>
<proteinExistence type="predicted"/>
<sequence length="203" mass="22757">MAGSNTIVLRKAKAHQDAAKKSLAFRRFLLLAKMAEDAGLCPQDVRLVLSKFYQWLEPAGRANLAKFAGHSIGHVAWTVGADPKPLYEARQGGRDCELRHSILRGAVDEVLRDPLQLYGAQQGWFLHFVGWLKWGQSLELAVLEPAMYAILMAHQLLANPDLKLPKLGGLRSTWSPSSSSRPVLAPRLRRRSERSSTRVRDRR</sequence>
<feature type="compositionally biased region" description="Basic and acidic residues" evidence="1">
    <location>
        <begin position="193"/>
        <end position="203"/>
    </location>
</feature>
<protein>
    <submittedName>
        <fullName evidence="2">Uncharacterized protein</fullName>
    </submittedName>
</protein>
<accession>A0ABR1VC86</accession>
<feature type="compositionally biased region" description="Low complexity" evidence="1">
    <location>
        <begin position="171"/>
        <end position="186"/>
    </location>
</feature>